<dbReference type="InterPro" id="IPR023393">
    <property type="entry name" value="START-like_dom_sf"/>
</dbReference>
<dbReference type="GO" id="GO:0005737">
    <property type="term" value="C:cytoplasm"/>
    <property type="evidence" value="ECO:0007669"/>
    <property type="project" value="TreeGrafter"/>
</dbReference>
<keyword evidence="5" id="KW-1185">Reference proteome</keyword>
<dbReference type="GO" id="GO:0010427">
    <property type="term" value="F:abscisic acid binding"/>
    <property type="evidence" value="ECO:0007669"/>
    <property type="project" value="InterPro"/>
</dbReference>
<dbReference type="GO" id="GO:0005634">
    <property type="term" value="C:nucleus"/>
    <property type="evidence" value="ECO:0007669"/>
    <property type="project" value="TreeGrafter"/>
</dbReference>
<organism evidence="5 6">
    <name type="scientific">Punica granatum</name>
    <name type="common">Pomegranate</name>
    <dbReference type="NCBI Taxonomy" id="22663"/>
    <lineage>
        <taxon>Eukaryota</taxon>
        <taxon>Viridiplantae</taxon>
        <taxon>Streptophyta</taxon>
        <taxon>Embryophyta</taxon>
        <taxon>Tracheophyta</taxon>
        <taxon>Spermatophyta</taxon>
        <taxon>Magnoliopsida</taxon>
        <taxon>eudicotyledons</taxon>
        <taxon>Gunneridae</taxon>
        <taxon>Pentapetalae</taxon>
        <taxon>rosids</taxon>
        <taxon>malvids</taxon>
        <taxon>Myrtales</taxon>
        <taxon>Lythraceae</taxon>
        <taxon>Punica</taxon>
    </lineage>
</organism>
<dbReference type="Gene3D" id="3.30.530.20">
    <property type="match status" value="1"/>
</dbReference>
<dbReference type="GO" id="GO:0006952">
    <property type="term" value="P:defense response"/>
    <property type="evidence" value="ECO:0007669"/>
    <property type="project" value="UniProtKB-KW"/>
</dbReference>
<dbReference type="SUPFAM" id="SSF55961">
    <property type="entry name" value="Bet v1-like"/>
    <property type="match status" value="1"/>
</dbReference>
<accession>A0A6P8DYZ2</accession>
<dbReference type="RefSeq" id="XP_031398406.1">
    <property type="nucleotide sequence ID" value="XM_031542546.1"/>
</dbReference>
<dbReference type="GO" id="GO:0004864">
    <property type="term" value="F:protein phosphatase inhibitor activity"/>
    <property type="evidence" value="ECO:0007669"/>
    <property type="project" value="InterPro"/>
</dbReference>
<dbReference type="AlphaFoldDB" id="A0A6P8DYZ2"/>
<dbReference type="OrthoDB" id="811578at2759"/>
<reference evidence="5" key="1">
    <citation type="journal article" date="2020" name="Plant Biotechnol. J.">
        <title>The pomegranate (Punica granatum L.) draft genome dissects genetic divergence between soft- and hard-seeded cultivars.</title>
        <authorList>
            <person name="Luo X."/>
            <person name="Li H."/>
            <person name="Wu Z."/>
            <person name="Yao W."/>
            <person name="Zhao P."/>
            <person name="Cao D."/>
            <person name="Yu H."/>
            <person name="Li K."/>
            <person name="Poudel K."/>
            <person name="Zhao D."/>
            <person name="Zhang F."/>
            <person name="Xia X."/>
            <person name="Chen L."/>
            <person name="Wang Q."/>
            <person name="Jing D."/>
            <person name="Cao S."/>
        </authorList>
    </citation>
    <scope>NUCLEOTIDE SEQUENCE [LARGE SCALE GENOMIC DNA]</scope>
    <source>
        <strain evidence="5">cv. Tunisia</strain>
    </source>
</reference>
<dbReference type="Proteomes" id="UP000515151">
    <property type="component" value="Chromosome 5"/>
</dbReference>
<dbReference type="PANTHER" id="PTHR31213:SF157">
    <property type="entry name" value="MAJOR ALLERGEN MAL D 1-LIKE"/>
    <property type="match status" value="1"/>
</dbReference>
<feature type="domain" description="Bet v I/Major latex protein" evidence="4">
    <location>
        <begin position="9"/>
        <end position="126"/>
    </location>
</feature>
<dbReference type="GO" id="GO:0038023">
    <property type="term" value="F:signaling receptor activity"/>
    <property type="evidence" value="ECO:0007669"/>
    <property type="project" value="InterPro"/>
</dbReference>
<name>A0A6P8DYZ2_PUNGR</name>
<dbReference type="GO" id="GO:0009738">
    <property type="term" value="P:abscisic acid-activated signaling pathway"/>
    <property type="evidence" value="ECO:0007669"/>
    <property type="project" value="InterPro"/>
</dbReference>
<gene>
    <name evidence="6" type="primary">LOC116208969</name>
</gene>
<sequence>MNVPCSYHEFVIPVSRDRVFKAVVIDGHNLLPKLLSNVIKSVKLTKGDGGPGTISRTIFKSGREDVYRVDVIDPENYVLKATLIEGSIWMKERKVESLVYEVRYIASGPNKCIIQIATEFHPKEDSSFWSITNGKVYSAISCTAQSVVEFKCLFSEGLYCKLIQALGIAMKRQRERK</sequence>
<evidence type="ECO:0000256" key="3">
    <source>
        <dbReference type="ARBA" id="ARBA00023265"/>
    </source>
</evidence>
<evidence type="ECO:0000313" key="5">
    <source>
        <dbReference type="Proteomes" id="UP000515151"/>
    </source>
</evidence>
<protein>
    <submittedName>
        <fullName evidence="6">Major strawberry allergen Fra a 1.06-like</fullName>
    </submittedName>
</protein>
<dbReference type="InterPro" id="IPR050279">
    <property type="entry name" value="Plant_def-hormone_signal"/>
</dbReference>
<proteinExistence type="inferred from homology"/>
<evidence type="ECO:0000256" key="1">
    <source>
        <dbReference type="ARBA" id="ARBA00009744"/>
    </source>
</evidence>
<dbReference type="InterPro" id="IPR000916">
    <property type="entry name" value="Bet_v_I/MLP"/>
</dbReference>
<dbReference type="FunFam" id="3.30.530.20:FF:000007">
    <property type="entry name" value="Major pollen allergen Bet v 1-A"/>
    <property type="match status" value="1"/>
</dbReference>
<dbReference type="GeneID" id="116208969"/>
<dbReference type="PANTHER" id="PTHR31213">
    <property type="entry name" value="OS08G0374000 PROTEIN-RELATED"/>
    <property type="match status" value="1"/>
</dbReference>
<reference evidence="6" key="2">
    <citation type="submission" date="2025-08" db="UniProtKB">
        <authorList>
            <consortium name="RefSeq"/>
        </authorList>
    </citation>
    <scope>IDENTIFICATION</scope>
    <source>
        <tissue evidence="6">Leaf</tissue>
    </source>
</reference>
<dbReference type="PRINTS" id="PR00634">
    <property type="entry name" value="BETALLERGEN"/>
</dbReference>
<keyword evidence="3" id="KW-0568">Pathogenesis-related protein</keyword>
<dbReference type="InterPro" id="IPR024949">
    <property type="entry name" value="Bet_v_I_allergen"/>
</dbReference>
<evidence type="ECO:0000256" key="2">
    <source>
        <dbReference type="ARBA" id="ARBA00022821"/>
    </source>
</evidence>
<evidence type="ECO:0000259" key="4">
    <source>
        <dbReference type="Pfam" id="PF00407"/>
    </source>
</evidence>
<comment type="similarity">
    <text evidence="1">Belongs to the BetVI family.</text>
</comment>
<evidence type="ECO:0000313" key="6">
    <source>
        <dbReference type="RefSeq" id="XP_031398406.1"/>
    </source>
</evidence>
<dbReference type="Pfam" id="PF00407">
    <property type="entry name" value="Bet_v_1"/>
    <property type="match status" value="1"/>
</dbReference>
<keyword evidence="2" id="KW-0611">Plant defense</keyword>
<dbReference type="CDD" id="cd07816">
    <property type="entry name" value="Bet_v1-like"/>
    <property type="match status" value="1"/>
</dbReference>